<evidence type="ECO:0000256" key="4">
    <source>
        <dbReference type="ARBA" id="ARBA00022989"/>
    </source>
</evidence>
<evidence type="ECO:0000256" key="2">
    <source>
        <dbReference type="ARBA" id="ARBA00006772"/>
    </source>
</evidence>
<name>A0A5E4QL10_9NEOP</name>
<keyword evidence="5 6" id="KW-0472">Membrane</keyword>
<feature type="transmembrane region" description="Helical" evidence="6">
    <location>
        <begin position="426"/>
        <end position="446"/>
    </location>
</feature>
<feature type="transmembrane region" description="Helical" evidence="6">
    <location>
        <begin position="247"/>
        <end position="266"/>
    </location>
</feature>
<organism evidence="7 8">
    <name type="scientific">Leptidea sinapis</name>
    <dbReference type="NCBI Taxonomy" id="189913"/>
    <lineage>
        <taxon>Eukaryota</taxon>
        <taxon>Metazoa</taxon>
        <taxon>Ecdysozoa</taxon>
        <taxon>Arthropoda</taxon>
        <taxon>Hexapoda</taxon>
        <taxon>Insecta</taxon>
        <taxon>Pterygota</taxon>
        <taxon>Neoptera</taxon>
        <taxon>Endopterygota</taxon>
        <taxon>Lepidoptera</taxon>
        <taxon>Glossata</taxon>
        <taxon>Ditrysia</taxon>
        <taxon>Papilionoidea</taxon>
        <taxon>Pieridae</taxon>
        <taxon>Dismorphiinae</taxon>
        <taxon>Leptidea</taxon>
    </lineage>
</organism>
<keyword evidence="8" id="KW-1185">Reference proteome</keyword>
<evidence type="ECO:0000256" key="6">
    <source>
        <dbReference type="SAM" id="Phobius"/>
    </source>
</evidence>
<dbReference type="AlphaFoldDB" id="A0A5E4QL10"/>
<sequence>MAVYWVSECIPLVVTSFLPIIILPLTDVLTTSEVCAYYINDALLMFIGSLILAAAVEQSGLHKRLAYAAIRFIGYSHIRLLSAISIVTCFVSMWITNAAATTMMVPITFAILRVFEKQKLVTIYEKDLDGNPLASDITTCYFCAASFSATIGGIGTLVGTATNLAFKGLLMTAYPQAPEDLSFPLFSAFGVPLMILLEIFMFLYFAIVYLGLFRPFSDTAKKLKMAPETIQAAKRAVVEDSKKLGKITFWEIMVIILFGGAIISFFCRSPQLFAGWGDAIINYHNLTDKKFVQDSAMASFVIFLMLFLPSTTTIFKNCTAKYHEDLSKGRIRSVLHWPILIADLPFSFAFLLGGGFALSGAANKSGFNTVIGQTLAGLSGLPNILVLFIIITVVVLVTNLASNVAVATVFCPIAMELASQLNKNPLWYCMAAGFSASFCFMLPVGTPGNLIIQSAANIPTPKMVKAGVGPTITTIIITWLLMSFWAPIIWSDLDVKPAWANNPAA</sequence>
<dbReference type="InterPro" id="IPR001898">
    <property type="entry name" value="SLC13A/DASS"/>
</dbReference>
<keyword evidence="3 6" id="KW-0812">Transmembrane</keyword>
<dbReference type="PANTHER" id="PTHR10283">
    <property type="entry name" value="SOLUTE CARRIER FAMILY 13 MEMBER"/>
    <property type="match status" value="1"/>
</dbReference>
<evidence type="ECO:0000256" key="5">
    <source>
        <dbReference type="ARBA" id="ARBA00023136"/>
    </source>
</evidence>
<comment type="similarity">
    <text evidence="2">Belongs to the SLC13A/DASS transporter (TC 2.A.47) family. NADC subfamily.</text>
</comment>
<dbReference type="PANTHER" id="PTHR10283:SF82">
    <property type="entry name" value="SOLUTE CARRIER FAMILY 13 MEMBER 2"/>
    <property type="match status" value="1"/>
</dbReference>
<feature type="transmembrane region" description="Helical" evidence="6">
    <location>
        <begin position="384"/>
        <end position="414"/>
    </location>
</feature>
<keyword evidence="4 6" id="KW-1133">Transmembrane helix</keyword>
<comment type="subcellular location">
    <subcellularLocation>
        <location evidence="1">Membrane</location>
        <topology evidence="1">Multi-pass membrane protein</topology>
    </subcellularLocation>
</comment>
<dbReference type="Pfam" id="PF00939">
    <property type="entry name" value="Na_sulph_symp"/>
    <property type="match status" value="1"/>
</dbReference>
<evidence type="ECO:0000256" key="3">
    <source>
        <dbReference type="ARBA" id="ARBA00022692"/>
    </source>
</evidence>
<accession>A0A5E4QL10</accession>
<dbReference type="Proteomes" id="UP000324832">
    <property type="component" value="Unassembled WGS sequence"/>
</dbReference>
<feature type="transmembrane region" description="Helical" evidence="6">
    <location>
        <begin position="141"/>
        <end position="166"/>
    </location>
</feature>
<feature type="transmembrane region" description="Helical" evidence="6">
    <location>
        <begin position="335"/>
        <end position="358"/>
    </location>
</feature>
<gene>
    <name evidence="7" type="ORF">LSINAPIS_LOCUS9742</name>
</gene>
<evidence type="ECO:0008006" key="9">
    <source>
        <dbReference type="Google" id="ProtNLM"/>
    </source>
</evidence>
<dbReference type="GO" id="GO:0015137">
    <property type="term" value="F:citrate transmembrane transporter activity"/>
    <property type="evidence" value="ECO:0007669"/>
    <property type="project" value="TreeGrafter"/>
</dbReference>
<feature type="transmembrane region" description="Helical" evidence="6">
    <location>
        <begin position="5"/>
        <end position="25"/>
    </location>
</feature>
<protein>
    <recommendedName>
        <fullName evidence="9">Citrate transporter-like domain-containing protein</fullName>
    </recommendedName>
</protein>
<proteinExistence type="inferred from homology"/>
<feature type="transmembrane region" description="Helical" evidence="6">
    <location>
        <begin position="68"/>
        <end position="88"/>
    </location>
</feature>
<feature type="transmembrane region" description="Helical" evidence="6">
    <location>
        <begin position="94"/>
        <end position="115"/>
    </location>
</feature>
<evidence type="ECO:0000313" key="8">
    <source>
        <dbReference type="Proteomes" id="UP000324832"/>
    </source>
</evidence>
<feature type="transmembrane region" description="Helical" evidence="6">
    <location>
        <begin position="296"/>
        <end position="315"/>
    </location>
</feature>
<feature type="transmembrane region" description="Helical" evidence="6">
    <location>
        <begin position="37"/>
        <end position="56"/>
    </location>
</feature>
<dbReference type="EMBL" id="FZQP02003745">
    <property type="protein sequence ID" value="VVC98712.1"/>
    <property type="molecule type" value="Genomic_DNA"/>
</dbReference>
<feature type="transmembrane region" description="Helical" evidence="6">
    <location>
        <begin position="186"/>
        <end position="212"/>
    </location>
</feature>
<feature type="transmembrane region" description="Helical" evidence="6">
    <location>
        <begin position="466"/>
        <end position="486"/>
    </location>
</feature>
<dbReference type="GO" id="GO:0015141">
    <property type="term" value="F:succinate transmembrane transporter activity"/>
    <property type="evidence" value="ECO:0007669"/>
    <property type="project" value="TreeGrafter"/>
</dbReference>
<evidence type="ECO:0000256" key="1">
    <source>
        <dbReference type="ARBA" id="ARBA00004141"/>
    </source>
</evidence>
<dbReference type="GO" id="GO:0005886">
    <property type="term" value="C:plasma membrane"/>
    <property type="evidence" value="ECO:0007669"/>
    <property type="project" value="TreeGrafter"/>
</dbReference>
<evidence type="ECO:0000313" key="7">
    <source>
        <dbReference type="EMBL" id="VVC98712.1"/>
    </source>
</evidence>
<reference evidence="7 8" key="1">
    <citation type="submission" date="2017-07" db="EMBL/GenBank/DDBJ databases">
        <authorList>
            <person name="Talla V."/>
            <person name="Backstrom N."/>
        </authorList>
    </citation>
    <scope>NUCLEOTIDE SEQUENCE [LARGE SCALE GENOMIC DNA]</scope>
</reference>